<evidence type="ECO:0000313" key="1">
    <source>
        <dbReference type="EMBL" id="MBX01782.1"/>
    </source>
</evidence>
<dbReference type="AlphaFoldDB" id="A0A2P2K7T5"/>
<sequence>MVLTPAFLNSVRASWSFHFDHSKNFQFHFSFLFCQESLTHLIPKMQQRLIPIPRITAILGPRLSS</sequence>
<organism evidence="1">
    <name type="scientific">Rhizophora mucronata</name>
    <name type="common">Asiatic mangrove</name>
    <dbReference type="NCBI Taxonomy" id="61149"/>
    <lineage>
        <taxon>Eukaryota</taxon>
        <taxon>Viridiplantae</taxon>
        <taxon>Streptophyta</taxon>
        <taxon>Embryophyta</taxon>
        <taxon>Tracheophyta</taxon>
        <taxon>Spermatophyta</taxon>
        <taxon>Magnoliopsida</taxon>
        <taxon>eudicotyledons</taxon>
        <taxon>Gunneridae</taxon>
        <taxon>Pentapetalae</taxon>
        <taxon>rosids</taxon>
        <taxon>fabids</taxon>
        <taxon>Malpighiales</taxon>
        <taxon>Rhizophoraceae</taxon>
        <taxon>Rhizophora</taxon>
    </lineage>
</organism>
<proteinExistence type="predicted"/>
<accession>A0A2P2K7T5</accession>
<dbReference type="EMBL" id="GGEC01021298">
    <property type="protein sequence ID" value="MBX01782.1"/>
    <property type="molecule type" value="Transcribed_RNA"/>
</dbReference>
<name>A0A2P2K7T5_RHIMU</name>
<protein>
    <submittedName>
        <fullName evidence="1">Uncharacterized protein MANES_10G116200</fullName>
    </submittedName>
</protein>
<reference evidence="1" key="1">
    <citation type="submission" date="2018-02" db="EMBL/GenBank/DDBJ databases">
        <title>Rhizophora mucronata_Transcriptome.</title>
        <authorList>
            <person name="Meera S.P."/>
            <person name="Sreeshan A."/>
            <person name="Augustine A."/>
        </authorList>
    </citation>
    <scope>NUCLEOTIDE SEQUENCE</scope>
    <source>
        <tissue evidence="1">Leaf</tissue>
    </source>
</reference>